<dbReference type="PANTHER" id="PTHR43404:SF2">
    <property type="entry name" value="LIPOPOLYSACCHARIDE CHOLINEPHOSPHOTRANSFERASE LICD"/>
    <property type="match status" value="1"/>
</dbReference>
<gene>
    <name evidence="3" type="ORF">EUBSIR_00276</name>
</gene>
<reference evidence="3" key="2">
    <citation type="submission" date="2014-06" db="EMBL/GenBank/DDBJ databases">
        <title>Draft genome sequence of Eubacterium siraeum (DSM 15702).</title>
        <authorList>
            <person name="Sudarsanam P."/>
            <person name="Ley R."/>
            <person name="Guruge J."/>
            <person name="Turnbaugh P.J."/>
            <person name="Mahowald M."/>
            <person name="Liep D."/>
            <person name="Gordon J."/>
        </authorList>
    </citation>
    <scope>NUCLEOTIDE SEQUENCE</scope>
    <source>
        <strain evidence="3">DSM 15702</strain>
    </source>
</reference>
<evidence type="ECO:0000256" key="1">
    <source>
        <dbReference type="SAM" id="MobiDB-lite"/>
    </source>
</evidence>
<dbReference type="PANTHER" id="PTHR43404">
    <property type="entry name" value="LIPOPOLYSACCHARIDE CHOLINEPHOSPHOTRANSFERASE LICD"/>
    <property type="match status" value="1"/>
</dbReference>
<keyword evidence="4" id="KW-1185">Reference proteome</keyword>
<sequence length="313" mass="36240">MSLLYALNKISLQKFLSLFFLYSVQCVSVFTANNYHGGENLEEQLSEKELADLKAKELGILVKFDRMCKENNLRYFITAGTLLGAVRHKGFIPWDDDIDVVMLRKDFNRLNRVCSKALPEGLFLQDKKNDKGYPFHFDKIRLDNTEVIDPFLEGVNMHKGIYIDVFPVDKCPENNKLAQFMFKWVSTTSYALIAKQNKDFDFDYTKKSARMLYHFMIKMPRGFVIAMRDFVVGIFNVFCSGKKLCTVSGAHGFPRETYKSEWFEEKIMLPFESGEYPAPKGYDSLLTNMYGDYMKPPEDDEKSGHFTSVESDK</sequence>
<evidence type="ECO:0000313" key="3">
    <source>
        <dbReference type="EMBL" id="EDS01845.1"/>
    </source>
</evidence>
<proteinExistence type="predicted"/>
<reference evidence="3" key="1">
    <citation type="submission" date="2007-10" db="EMBL/GenBank/DDBJ databases">
        <authorList>
            <person name="Fulton L."/>
            <person name="Clifton S."/>
            <person name="Fulton B."/>
            <person name="Xu J."/>
            <person name="Minx P."/>
            <person name="Pepin K.H."/>
            <person name="Johnson M."/>
            <person name="Thiruvilangam P."/>
            <person name="Bhonagiri V."/>
            <person name="Nash W.E."/>
            <person name="Mardis E.R."/>
            <person name="Wilson R.K."/>
        </authorList>
    </citation>
    <scope>NUCLEOTIDE SEQUENCE [LARGE SCALE GENOMIC DNA]</scope>
    <source>
        <strain evidence="3">DSM 15702</strain>
    </source>
</reference>
<protein>
    <submittedName>
        <fullName evidence="3">LICD family protein</fullName>
    </submittedName>
</protein>
<dbReference type="Pfam" id="PF04991">
    <property type="entry name" value="LicD"/>
    <property type="match status" value="1"/>
</dbReference>
<dbReference type="EMBL" id="ABCA03000029">
    <property type="protein sequence ID" value="EDS01845.1"/>
    <property type="molecule type" value="Genomic_DNA"/>
</dbReference>
<organism evidence="3 4">
    <name type="scientific">[Eubacterium] siraeum DSM 15702</name>
    <dbReference type="NCBI Taxonomy" id="428128"/>
    <lineage>
        <taxon>Bacteria</taxon>
        <taxon>Bacillati</taxon>
        <taxon>Bacillota</taxon>
        <taxon>Clostridia</taxon>
        <taxon>Eubacteriales</taxon>
        <taxon>Oscillospiraceae</taxon>
        <taxon>Oscillospiraceae incertae sedis</taxon>
    </lineage>
</organism>
<dbReference type="AlphaFoldDB" id="B0MKD1"/>
<evidence type="ECO:0000313" key="4">
    <source>
        <dbReference type="Proteomes" id="UP000005326"/>
    </source>
</evidence>
<evidence type="ECO:0000259" key="2">
    <source>
        <dbReference type="Pfam" id="PF04991"/>
    </source>
</evidence>
<comment type="caution">
    <text evidence="3">The sequence shown here is derived from an EMBL/GenBank/DDBJ whole genome shotgun (WGS) entry which is preliminary data.</text>
</comment>
<dbReference type="Proteomes" id="UP000005326">
    <property type="component" value="Unassembled WGS sequence"/>
</dbReference>
<feature type="domain" description="LicD/FKTN/FKRP nucleotidyltransferase" evidence="2">
    <location>
        <begin position="68"/>
        <end position="291"/>
    </location>
</feature>
<feature type="region of interest" description="Disordered" evidence="1">
    <location>
        <begin position="293"/>
        <end position="313"/>
    </location>
</feature>
<dbReference type="InterPro" id="IPR052942">
    <property type="entry name" value="LPS_cholinephosphotransferase"/>
</dbReference>
<dbReference type="GO" id="GO:0009100">
    <property type="term" value="P:glycoprotein metabolic process"/>
    <property type="evidence" value="ECO:0007669"/>
    <property type="project" value="UniProtKB-ARBA"/>
</dbReference>
<name>B0MKD1_9FIRM</name>
<accession>B0MKD1</accession>
<dbReference type="InterPro" id="IPR007074">
    <property type="entry name" value="LicD/FKTN/FKRP_NTP_transf"/>
</dbReference>